<evidence type="ECO:0000313" key="3">
    <source>
        <dbReference type="EMBL" id="MFD2933430.1"/>
    </source>
</evidence>
<organism evidence="3 4">
    <name type="scientific">Spirosoma flavum</name>
    <dbReference type="NCBI Taxonomy" id="2048557"/>
    <lineage>
        <taxon>Bacteria</taxon>
        <taxon>Pseudomonadati</taxon>
        <taxon>Bacteroidota</taxon>
        <taxon>Cytophagia</taxon>
        <taxon>Cytophagales</taxon>
        <taxon>Cytophagaceae</taxon>
        <taxon>Spirosoma</taxon>
    </lineage>
</organism>
<keyword evidence="1" id="KW-1133">Transmembrane helix</keyword>
<keyword evidence="2" id="KW-0732">Signal</keyword>
<gene>
    <name evidence="3" type="ORF">ACFS25_06525</name>
</gene>
<dbReference type="Proteomes" id="UP001597512">
    <property type="component" value="Unassembled WGS sequence"/>
</dbReference>
<keyword evidence="1" id="KW-0472">Membrane</keyword>
<evidence type="ECO:0000313" key="4">
    <source>
        <dbReference type="Proteomes" id="UP001597512"/>
    </source>
</evidence>
<proteinExistence type="predicted"/>
<dbReference type="EMBL" id="JBHUOM010000002">
    <property type="protein sequence ID" value="MFD2933430.1"/>
    <property type="molecule type" value="Genomic_DNA"/>
</dbReference>
<name>A0ABW6AI26_9BACT</name>
<keyword evidence="1" id="KW-0812">Transmembrane</keyword>
<evidence type="ECO:0000256" key="2">
    <source>
        <dbReference type="SAM" id="SignalP"/>
    </source>
</evidence>
<feature type="chain" id="PRO_5047306172" evidence="2">
    <location>
        <begin position="24"/>
        <end position="122"/>
    </location>
</feature>
<protein>
    <submittedName>
        <fullName evidence="3">Uncharacterized protein</fullName>
    </submittedName>
</protein>
<sequence length="122" mass="13537">MKLLLMSLLLSIGMLTIAQKAVASNLRTRISDDEKALSIQVDGNANGHKIHLDKTFDVANMNSLQKDLLKYQVFNDAGLTAPLSEIPWLILVILGLPALIITLLIVRYQTRKRALVGSMQRL</sequence>
<feature type="signal peptide" evidence="2">
    <location>
        <begin position="1"/>
        <end position="23"/>
    </location>
</feature>
<keyword evidence="4" id="KW-1185">Reference proteome</keyword>
<evidence type="ECO:0000256" key="1">
    <source>
        <dbReference type="SAM" id="Phobius"/>
    </source>
</evidence>
<comment type="caution">
    <text evidence="3">The sequence shown here is derived from an EMBL/GenBank/DDBJ whole genome shotgun (WGS) entry which is preliminary data.</text>
</comment>
<reference evidence="4" key="1">
    <citation type="journal article" date="2019" name="Int. J. Syst. Evol. Microbiol.">
        <title>The Global Catalogue of Microorganisms (GCM) 10K type strain sequencing project: providing services to taxonomists for standard genome sequencing and annotation.</title>
        <authorList>
            <consortium name="The Broad Institute Genomics Platform"/>
            <consortium name="The Broad Institute Genome Sequencing Center for Infectious Disease"/>
            <person name="Wu L."/>
            <person name="Ma J."/>
        </authorList>
    </citation>
    <scope>NUCLEOTIDE SEQUENCE [LARGE SCALE GENOMIC DNA]</scope>
    <source>
        <strain evidence="4">KCTC 52490</strain>
    </source>
</reference>
<dbReference type="RefSeq" id="WP_381497777.1">
    <property type="nucleotide sequence ID" value="NZ_JBHUOM010000002.1"/>
</dbReference>
<feature type="transmembrane region" description="Helical" evidence="1">
    <location>
        <begin position="86"/>
        <end position="106"/>
    </location>
</feature>
<accession>A0ABW6AI26</accession>